<dbReference type="InterPro" id="IPR019007">
    <property type="entry name" value="Wbp11/ELF5/Saf1_N"/>
</dbReference>
<dbReference type="Pfam" id="PF12622">
    <property type="entry name" value="NpwBP"/>
    <property type="match status" value="1"/>
</dbReference>
<feature type="compositionally biased region" description="Acidic residues" evidence="1">
    <location>
        <begin position="212"/>
        <end position="221"/>
    </location>
</feature>
<accession>A0A0E9ND49</accession>
<dbReference type="Proteomes" id="UP000033140">
    <property type="component" value="Unassembled WGS sequence"/>
</dbReference>
<feature type="compositionally biased region" description="Basic and acidic residues" evidence="1">
    <location>
        <begin position="31"/>
        <end position="44"/>
    </location>
</feature>
<reference evidence="3 4" key="1">
    <citation type="journal article" date="2011" name="J. Gen. Appl. Microbiol.">
        <title>Draft genome sequencing of the enigmatic yeast Saitoella complicata.</title>
        <authorList>
            <person name="Nishida H."/>
            <person name="Hamamoto M."/>
            <person name="Sugiyama J."/>
        </authorList>
    </citation>
    <scope>NUCLEOTIDE SEQUENCE [LARGE SCALE GENOMIC DNA]</scope>
    <source>
        <strain evidence="3 4">NRRL Y-17804</strain>
    </source>
</reference>
<dbReference type="GO" id="GO:0006396">
    <property type="term" value="P:RNA processing"/>
    <property type="evidence" value="ECO:0007669"/>
    <property type="project" value="InterPro"/>
</dbReference>
<reference evidence="3 4" key="2">
    <citation type="journal article" date="2014" name="J. Gen. Appl. Microbiol.">
        <title>The early diverging ascomycetous budding yeast Saitoella complicata has three histone deacetylases belonging to the Clr6, Hos2, and Rpd3 lineages.</title>
        <authorList>
            <person name="Nishida H."/>
            <person name="Matsumoto T."/>
            <person name="Kondo S."/>
            <person name="Hamamoto M."/>
            <person name="Yoshikawa H."/>
        </authorList>
    </citation>
    <scope>NUCLEOTIDE SEQUENCE [LARGE SCALE GENOMIC DNA]</scope>
    <source>
        <strain evidence="3 4">NRRL Y-17804</strain>
    </source>
</reference>
<dbReference type="AlphaFoldDB" id="A0A0E9ND49"/>
<feature type="compositionally biased region" description="Basic and acidic residues" evidence="1">
    <location>
        <begin position="228"/>
        <end position="239"/>
    </location>
</feature>
<evidence type="ECO:0000259" key="2">
    <source>
        <dbReference type="Pfam" id="PF09429"/>
    </source>
</evidence>
<evidence type="ECO:0000256" key="1">
    <source>
        <dbReference type="SAM" id="MobiDB-lite"/>
    </source>
</evidence>
<dbReference type="RefSeq" id="XP_019027373.1">
    <property type="nucleotide sequence ID" value="XM_019165263.1"/>
</dbReference>
<name>A0A0E9ND49_SAICN</name>
<protein>
    <recommendedName>
        <fullName evidence="2">Wbp11/ELF5/Saf1 N-terminal domain-containing protein</fullName>
    </recommendedName>
</protein>
<dbReference type="OrthoDB" id="5597581at2759"/>
<comment type="caution">
    <text evidence="3">The sequence shown here is derived from an EMBL/GenBank/DDBJ whole genome shotgun (WGS) entry which is preliminary data.</text>
</comment>
<feature type="region of interest" description="Disordered" evidence="1">
    <location>
        <begin position="79"/>
        <end position="243"/>
    </location>
</feature>
<gene>
    <name evidence="3" type="ORF">G7K_1963-t1</name>
</gene>
<dbReference type="Pfam" id="PF09429">
    <property type="entry name" value="Wbp11"/>
    <property type="match status" value="1"/>
</dbReference>
<feature type="region of interest" description="Disordered" evidence="1">
    <location>
        <begin position="1"/>
        <end position="44"/>
    </location>
</feature>
<proteinExistence type="predicted"/>
<reference evidence="3 4" key="3">
    <citation type="journal article" date="2015" name="Genome Announc.">
        <title>Draft Genome Sequence of the Archiascomycetous Yeast Saitoella complicata.</title>
        <authorList>
            <person name="Yamauchi K."/>
            <person name="Kondo S."/>
            <person name="Hamamoto M."/>
            <person name="Takahashi Y."/>
            <person name="Ogura Y."/>
            <person name="Hayashi T."/>
            <person name="Nishida H."/>
        </authorList>
    </citation>
    <scope>NUCLEOTIDE SEQUENCE [LARGE SCALE GENOMIC DNA]</scope>
    <source>
        <strain evidence="3 4">NRRL Y-17804</strain>
    </source>
</reference>
<evidence type="ECO:0000313" key="3">
    <source>
        <dbReference type="EMBL" id="GAO47764.1"/>
    </source>
</evidence>
<feature type="domain" description="Wbp11/ELF5/Saf1 N-terminal" evidence="2">
    <location>
        <begin position="4"/>
        <end position="80"/>
    </location>
</feature>
<dbReference type="STRING" id="698492.A0A0E9ND49"/>
<feature type="compositionally biased region" description="Basic and acidic residues" evidence="1">
    <location>
        <begin position="171"/>
        <end position="180"/>
    </location>
</feature>
<evidence type="ECO:0000313" key="4">
    <source>
        <dbReference type="Proteomes" id="UP000033140"/>
    </source>
</evidence>
<feature type="compositionally biased region" description="Basic and acidic residues" evidence="1">
    <location>
        <begin position="96"/>
        <end position="150"/>
    </location>
</feature>
<keyword evidence="4" id="KW-1185">Reference proteome</keyword>
<sequence length="323" mass="36068">MPKERTLNPALAKHKADKQRQIRAGKTQQRKAQDERYAKRNPERIRAQIAELKASSEGAGLGTGDRRVLEGLEGELRKIERARTAAGISTAPAGERLGRGEGRDGERRERGPIIESDRTKEQDRSRRERQERRERNPPKPRIPKDPKKSIYYDPVFNPYGVPPPGMPYREIGQEDKREQEGGDGEYSDADSTTSSVLAIPMPPGTPPRLSDEEVSDDEEVDIPMPQQREPKEEKNKEEVETGPVQAVYEAAPVLRDLQKETIAAGFVPAAVRRHMPVSRPAVSQVQADVVVRGGQGLEKKGVNAAPEVDEEYDAFMKEMKGLL</sequence>
<dbReference type="EMBL" id="BACD03000011">
    <property type="protein sequence ID" value="GAO47764.1"/>
    <property type="molecule type" value="Genomic_DNA"/>
</dbReference>
<organism evidence="3 4">
    <name type="scientific">Saitoella complicata (strain BCRC 22490 / CBS 7301 / JCM 7358 / NBRC 10748 / NRRL Y-17804)</name>
    <dbReference type="NCBI Taxonomy" id="698492"/>
    <lineage>
        <taxon>Eukaryota</taxon>
        <taxon>Fungi</taxon>
        <taxon>Dikarya</taxon>
        <taxon>Ascomycota</taxon>
        <taxon>Taphrinomycotina</taxon>
        <taxon>Taphrinomycotina incertae sedis</taxon>
        <taxon>Saitoella</taxon>
    </lineage>
</organism>
<dbReference type="OMA" id="MPKERNF"/>
<feature type="compositionally biased region" description="Basic residues" evidence="1">
    <location>
        <begin position="12"/>
        <end position="23"/>
    </location>
</feature>